<dbReference type="Pfam" id="PF00535">
    <property type="entry name" value="Glycos_transf_2"/>
    <property type="match status" value="1"/>
</dbReference>
<protein>
    <submittedName>
        <fullName evidence="4">Glycosyltransferase involved in cell wall biosynthesis</fullName>
    </submittedName>
</protein>
<dbReference type="Proteomes" id="UP000549113">
    <property type="component" value="Unassembled WGS sequence"/>
</dbReference>
<sequence>MLKVSIVVPTFRSGEGLDRLIASLDAQTMPTSEFEVIFVDDGSPDDTHERLLKVRETRPHVCVERIENSGWPSRPRNIGTDLAMGEYVAYMDHDDLLYPDALRAAYDFAKAHRADVVNGKEARTHDATWAIDTYRADEAQSIGREDQHPLIPMNPHKLYRRAFLNDHGIRFREGGRVMWEDIFFNMLVDRHARVIATLASVPYYHWYMTRGSGSKGFLRSGDEFWHWLREVLVATETDLAEDAHARSREQLLAHQYRSRILGSFNGAFAGRPAPERDRIYEQCRALQRDFALNRLDDRLNASGRIRATLLAAGARDLLEKLPSHDPGIPGWGRATAARWVDGSLEVDVQAEWSSPKGRRHALRRSGERIRKVLPVEYAGSVADTILDVTDEIHAADVEVGLRSRTSRITWMAPSSRELSIADAADGAVSFTATAHGTIDPDRVVFGRALEDGLWDLNVRCTLAGTASQQGMRSALAPSAAVHDGRLRVVYTNADGILTLSLGRPRDAVERLLPAAANAKVTRVGTQVHLAVPLLDATADDAGTRDVPVAVAPRHTTLTALRHRLTRTQPFRDVPATMRAEEGRLVLDVALPDGWQSGRVRLGHQHPAGPQWWGLADALTAGPPRSEPPARTSRMRRLRRAGGRVRQAARRLRERLR</sequence>
<dbReference type="Gene3D" id="3.90.550.10">
    <property type="entry name" value="Spore Coat Polysaccharide Biosynthesis Protein SpsA, Chain A"/>
    <property type="match status" value="1"/>
</dbReference>
<feature type="compositionally biased region" description="Basic residues" evidence="1">
    <location>
        <begin position="632"/>
        <end position="656"/>
    </location>
</feature>
<comment type="caution">
    <text evidence="4">The sequence shown here is derived from an EMBL/GenBank/DDBJ whole genome shotgun (WGS) entry which is preliminary data.</text>
</comment>
<dbReference type="InterPro" id="IPR001173">
    <property type="entry name" value="Glyco_trans_2-like"/>
</dbReference>
<proteinExistence type="predicted"/>
<dbReference type="InterPro" id="IPR029044">
    <property type="entry name" value="Nucleotide-diphossugar_trans"/>
</dbReference>
<evidence type="ECO:0000259" key="3">
    <source>
        <dbReference type="Pfam" id="PF22181"/>
    </source>
</evidence>
<dbReference type="PANTHER" id="PTHR22916:SF3">
    <property type="entry name" value="UDP-GLCNAC:BETAGAL BETA-1,3-N-ACETYLGLUCOSAMINYLTRANSFERASE-LIKE PROTEIN 1"/>
    <property type="match status" value="1"/>
</dbReference>
<dbReference type="RefSeq" id="WP_183499380.1">
    <property type="nucleotide sequence ID" value="NZ_BAABCO010000001.1"/>
</dbReference>
<evidence type="ECO:0000256" key="1">
    <source>
        <dbReference type="SAM" id="MobiDB-lite"/>
    </source>
</evidence>
<dbReference type="CDD" id="cd00761">
    <property type="entry name" value="Glyco_tranf_GTA_type"/>
    <property type="match status" value="1"/>
</dbReference>
<evidence type="ECO:0000313" key="5">
    <source>
        <dbReference type="Proteomes" id="UP000549113"/>
    </source>
</evidence>
<evidence type="ECO:0000259" key="2">
    <source>
        <dbReference type="Pfam" id="PF00535"/>
    </source>
</evidence>
<feature type="region of interest" description="Disordered" evidence="1">
    <location>
        <begin position="619"/>
        <end position="656"/>
    </location>
</feature>
<name>A0AA40VMK5_9MICO</name>
<gene>
    <name evidence="4" type="ORF">BKA10_001553</name>
</gene>
<feature type="domain" description="TarS/TarP linker" evidence="3">
    <location>
        <begin position="223"/>
        <end position="321"/>
    </location>
</feature>
<accession>A0AA40VMK5</accession>
<evidence type="ECO:0000313" key="4">
    <source>
        <dbReference type="EMBL" id="MBB4139759.1"/>
    </source>
</evidence>
<dbReference type="SUPFAM" id="SSF53448">
    <property type="entry name" value="Nucleotide-diphospho-sugar transferases"/>
    <property type="match status" value="1"/>
</dbReference>
<keyword evidence="5" id="KW-1185">Reference proteome</keyword>
<dbReference type="EMBL" id="JACIFH010000001">
    <property type="protein sequence ID" value="MBB4139759.1"/>
    <property type="molecule type" value="Genomic_DNA"/>
</dbReference>
<dbReference type="AlphaFoldDB" id="A0AA40VMK5"/>
<reference evidence="4 5" key="1">
    <citation type="submission" date="2020-08" db="EMBL/GenBank/DDBJ databases">
        <title>Sequencing the genomes of 1000 actinobacteria strains.</title>
        <authorList>
            <person name="Klenk H.-P."/>
        </authorList>
    </citation>
    <scope>NUCLEOTIDE SEQUENCE [LARGE SCALE GENOMIC DNA]</scope>
    <source>
        <strain evidence="4 5">DSM 19600</strain>
    </source>
</reference>
<dbReference type="InterPro" id="IPR054028">
    <property type="entry name" value="TarS/TarP_linker"/>
</dbReference>
<dbReference type="PANTHER" id="PTHR22916">
    <property type="entry name" value="GLYCOSYLTRANSFERASE"/>
    <property type="match status" value="1"/>
</dbReference>
<dbReference type="GO" id="GO:0016758">
    <property type="term" value="F:hexosyltransferase activity"/>
    <property type="evidence" value="ECO:0007669"/>
    <property type="project" value="UniProtKB-ARBA"/>
</dbReference>
<organism evidence="4 5">
    <name type="scientific">Microbacterium invictum</name>
    <dbReference type="NCBI Taxonomy" id="515415"/>
    <lineage>
        <taxon>Bacteria</taxon>
        <taxon>Bacillati</taxon>
        <taxon>Actinomycetota</taxon>
        <taxon>Actinomycetes</taxon>
        <taxon>Micrococcales</taxon>
        <taxon>Microbacteriaceae</taxon>
        <taxon>Microbacterium</taxon>
    </lineage>
</organism>
<dbReference type="Pfam" id="PF22181">
    <property type="entry name" value="TarS_linker"/>
    <property type="match status" value="1"/>
</dbReference>
<feature type="domain" description="Glycosyltransferase 2-like" evidence="2">
    <location>
        <begin position="5"/>
        <end position="126"/>
    </location>
</feature>